<dbReference type="InterPro" id="IPR005106">
    <property type="entry name" value="Asp/hSer_DH_NAD-bd"/>
</dbReference>
<name>A0ABZ2KMB0_9BACT</name>
<evidence type="ECO:0000256" key="10">
    <source>
        <dbReference type="ARBA" id="ARBA00023167"/>
    </source>
</evidence>
<keyword evidence="8 11" id="KW-0521">NADP</keyword>
<evidence type="ECO:0000256" key="3">
    <source>
        <dbReference type="ARBA" id="ARBA00006753"/>
    </source>
</evidence>
<evidence type="ECO:0000256" key="5">
    <source>
        <dbReference type="ARBA" id="ARBA00013376"/>
    </source>
</evidence>
<dbReference type="Pfam" id="PF01842">
    <property type="entry name" value="ACT"/>
    <property type="match status" value="1"/>
</dbReference>
<dbReference type="Gene3D" id="3.30.360.10">
    <property type="entry name" value="Dihydrodipicolinate Reductase, domain 2"/>
    <property type="match status" value="1"/>
</dbReference>
<evidence type="ECO:0000256" key="7">
    <source>
        <dbReference type="ARBA" id="ARBA00022697"/>
    </source>
</evidence>
<evidence type="ECO:0000256" key="9">
    <source>
        <dbReference type="ARBA" id="ARBA00023002"/>
    </source>
</evidence>
<evidence type="ECO:0000256" key="12">
    <source>
        <dbReference type="RuleBase" id="RU004171"/>
    </source>
</evidence>
<keyword evidence="15" id="KW-1185">Reference proteome</keyword>
<evidence type="ECO:0000256" key="8">
    <source>
        <dbReference type="ARBA" id="ARBA00022857"/>
    </source>
</evidence>
<keyword evidence="6 11" id="KW-0028">Amino-acid biosynthesis</keyword>
<organism evidence="14 15">
    <name type="scientific">Pendulispora brunnea</name>
    <dbReference type="NCBI Taxonomy" id="2905690"/>
    <lineage>
        <taxon>Bacteria</taxon>
        <taxon>Pseudomonadati</taxon>
        <taxon>Myxococcota</taxon>
        <taxon>Myxococcia</taxon>
        <taxon>Myxococcales</taxon>
        <taxon>Sorangiineae</taxon>
        <taxon>Pendulisporaceae</taxon>
        <taxon>Pendulispora</taxon>
    </lineage>
</organism>
<dbReference type="Pfam" id="PF03447">
    <property type="entry name" value="NAD_binding_3"/>
    <property type="match status" value="1"/>
</dbReference>
<reference evidence="14 15" key="1">
    <citation type="submission" date="2021-12" db="EMBL/GenBank/DDBJ databases">
        <title>Discovery of the Pendulisporaceae a myxobacterial family with distinct sporulation behavior and unique specialized metabolism.</title>
        <authorList>
            <person name="Garcia R."/>
            <person name="Popoff A."/>
            <person name="Bader C.D."/>
            <person name="Loehr J."/>
            <person name="Walesch S."/>
            <person name="Walt C."/>
            <person name="Boldt J."/>
            <person name="Bunk B."/>
            <person name="Haeckl F.J.F.P.J."/>
            <person name="Gunesch A.P."/>
            <person name="Birkelbach J."/>
            <person name="Nuebel U."/>
            <person name="Pietschmann T."/>
            <person name="Bach T."/>
            <person name="Mueller R."/>
        </authorList>
    </citation>
    <scope>NUCLEOTIDE SEQUENCE [LARGE SCALE GENOMIC DNA]</scope>
    <source>
        <strain evidence="14 15">MSr12523</strain>
    </source>
</reference>
<evidence type="ECO:0000256" key="11">
    <source>
        <dbReference type="RuleBase" id="RU000579"/>
    </source>
</evidence>
<keyword evidence="9 11" id="KW-0560">Oxidoreductase</keyword>
<dbReference type="Proteomes" id="UP001379533">
    <property type="component" value="Chromosome"/>
</dbReference>
<keyword evidence="7 11" id="KW-0791">Threonine biosynthesis</keyword>
<dbReference type="PROSITE" id="PS01042">
    <property type="entry name" value="HOMOSER_DHGENASE"/>
    <property type="match status" value="1"/>
</dbReference>
<dbReference type="InterPro" id="IPR001342">
    <property type="entry name" value="HDH_cat"/>
</dbReference>
<dbReference type="Pfam" id="PF00742">
    <property type="entry name" value="Homoserine_dh"/>
    <property type="match status" value="1"/>
</dbReference>
<evidence type="ECO:0000256" key="4">
    <source>
        <dbReference type="ARBA" id="ARBA00013213"/>
    </source>
</evidence>
<dbReference type="PROSITE" id="PS51671">
    <property type="entry name" value="ACT"/>
    <property type="match status" value="1"/>
</dbReference>
<dbReference type="InterPro" id="IPR019811">
    <property type="entry name" value="HDH_CS"/>
</dbReference>
<dbReference type="PIRSF" id="PIRSF000098">
    <property type="entry name" value="Homoser_dehydrog"/>
    <property type="match status" value="1"/>
</dbReference>
<evidence type="ECO:0000313" key="15">
    <source>
        <dbReference type="Proteomes" id="UP001379533"/>
    </source>
</evidence>
<accession>A0ABZ2KMB0</accession>
<comment type="similarity">
    <text evidence="3 12">Belongs to the homoserine dehydrogenase family.</text>
</comment>
<dbReference type="SUPFAM" id="SSF55347">
    <property type="entry name" value="Glyceraldehyde-3-phosphate dehydrogenase-like, C-terminal domain"/>
    <property type="match status" value="1"/>
</dbReference>
<comment type="pathway">
    <text evidence="2 11">Amino-acid biosynthesis; L-methionine biosynthesis via de novo pathway; L-homoserine from L-aspartate: step 3/3.</text>
</comment>
<comment type="pathway">
    <text evidence="1 11">Amino-acid biosynthesis; L-threonine biosynthesis; L-threonine from L-aspartate: step 3/5.</text>
</comment>
<proteinExistence type="inferred from homology"/>
<keyword evidence="10 11" id="KW-0486">Methionine biosynthesis</keyword>
<dbReference type="EC" id="1.1.1.3" evidence="4 11"/>
<dbReference type="PANTHER" id="PTHR43331">
    <property type="entry name" value="HOMOSERINE DEHYDROGENASE"/>
    <property type="match status" value="1"/>
</dbReference>
<comment type="catalytic activity">
    <reaction evidence="11">
        <text>L-homoserine + NADP(+) = L-aspartate 4-semialdehyde + NADPH + H(+)</text>
        <dbReference type="Rhea" id="RHEA:15761"/>
        <dbReference type="ChEBI" id="CHEBI:15378"/>
        <dbReference type="ChEBI" id="CHEBI:57476"/>
        <dbReference type="ChEBI" id="CHEBI:57783"/>
        <dbReference type="ChEBI" id="CHEBI:58349"/>
        <dbReference type="ChEBI" id="CHEBI:537519"/>
        <dbReference type="EC" id="1.1.1.3"/>
    </reaction>
</comment>
<evidence type="ECO:0000256" key="1">
    <source>
        <dbReference type="ARBA" id="ARBA00005056"/>
    </source>
</evidence>
<dbReference type="Gene3D" id="3.40.50.720">
    <property type="entry name" value="NAD(P)-binding Rossmann-like Domain"/>
    <property type="match status" value="1"/>
</dbReference>
<dbReference type="CDD" id="cd04881">
    <property type="entry name" value="ACT_HSDH-Hom"/>
    <property type="match status" value="1"/>
</dbReference>
<dbReference type="InterPro" id="IPR016204">
    <property type="entry name" value="HDH"/>
</dbReference>
<dbReference type="PANTHER" id="PTHR43331:SF1">
    <property type="entry name" value="HOMOSERINE DEHYDROGENASE"/>
    <property type="match status" value="1"/>
</dbReference>
<evidence type="ECO:0000313" key="14">
    <source>
        <dbReference type="EMBL" id="WXA98210.1"/>
    </source>
</evidence>
<dbReference type="SUPFAM" id="SSF51735">
    <property type="entry name" value="NAD(P)-binding Rossmann-fold domains"/>
    <property type="match status" value="1"/>
</dbReference>
<evidence type="ECO:0000256" key="2">
    <source>
        <dbReference type="ARBA" id="ARBA00005062"/>
    </source>
</evidence>
<evidence type="ECO:0000259" key="13">
    <source>
        <dbReference type="PROSITE" id="PS51671"/>
    </source>
</evidence>
<dbReference type="EMBL" id="CP089982">
    <property type="protein sequence ID" value="WXA98210.1"/>
    <property type="molecule type" value="Genomic_DNA"/>
</dbReference>
<evidence type="ECO:0000256" key="6">
    <source>
        <dbReference type="ARBA" id="ARBA00022605"/>
    </source>
</evidence>
<sequence length="438" mass="46067">MKTVRLGLLGCGTVGGGVVRLIRENASVLATRVGAPLEIAKVLVRDPNKDRVPGLERDRITTDAAAVLDDPSIDVVVEVLGGVEPAKGYVERAIDSGRSVVTANKMLLAVHGPELVERAEKAGVDLAFEASVGGGIPVIRTLREALTSDSVTRLCGIVNGTSNYILTRMRQDGMPFATALREAQDKGYAEADPGLDVDGGDAAHKLVVLAMLAFGARVPHEAVYTEGIRDIEPIDHEFAARFGYTVKHLAIGQVREVHGKKSVELRVHPALLPAHTTLANVNGVLNAILLEGRALGPCLLSGRGAGDLPTAVSVVADVVDVAGARLSGAGGRMTRSVRLAETHLAPIDDVECAYYLRFQVFDRPGVLAHIAGALAEENVSILEMVQRGGGDARGEPVQVVMMTHVAREGALRRALAAAAKGGDYIAKPTHVLRVAPLA</sequence>
<protein>
    <recommendedName>
        <fullName evidence="5 11">Homoserine dehydrogenase</fullName>
        <ecNumber evidence="4 11">1.1.1.3</ecNumber>
    </recommendedName>
</protein>
<dbReference type="Gene3D" id="3.30.70.260">
    <property type="match status" value="1"/>
</dbReference>
<dbReference type="InterPro" id="IPR045865">
    <property type="entry name" value="ACT-like_dom_sf"/>
</dbReference>
<dbReference type="InterPro" id="IPR002912">
    <property type="entry name" value="ACT_dom"/>
</dbReference>
<dbReference type="InterPro" id="IPR036291">
    <property type="entry name" value="NAD(P)-bd_dom_sf"/>
</dbReference>
<gene>
    <name evidence="14" type="ORF">LZC95_15375</name>
</gene>
<dbReference type="NCBIfam" id="NF004976">
    <property type="entry name" value="PRK06349.1"/>
    <property type="match status" value="1"/>
</dbReference>
<feature type="domain" description="ACT" evidence="13">
    <location>
        <begin position="355"/>
        <end position="438"/>
    </location>
</feature>
<dbReference type="SUPFAM" id="SSF55021">
    <property type="entry name" value="ACT-like"/>
    <property type="match status" value="1"/>
</dbReference>
<dbReference type="RefSeq" id="WP_394848822.1">
    <property type="nucleotide sequence ID" value="NZ_CP089982.1"/>
</dbReference>